<feature type="transmembrane region" description="Helical" evidence="7">
    <location>
        <begin position="233"/>
        <end position="253"/>
    </location>
</feature>
<keyword evidence="10" id="KW-1185">Reference proteome</keyword>
<organism evidence="9 10">
    <name type="scientific">Paenibacillus lycopersici</name>
    <dbReference type="NCBI Taxonomy" id="2704462"/>
    <lineage>
        <taxon>Bacteria</taxon>
        <taxon>Bacillati</taxon>
        <taxon>Bacillota</taxon>
        <taxon>Bacilli</taxon>
        <taxon>Bacillales</taxon>
        <taxon>Paenibacillaceae</taxon>
        <taxon>Paenibacillus</taxon>
    </lineage>
</organism>
<evidence type="ECO:0000256" key="4">
    <source>
        <dbReference type="ARBA" id="ARBA00022692"/>
    </source>
</evidence>
<feature type="transmembrane region" description="Helical" evidence="7">
    <location>
        <begin position="116"/>
        <end position="135"/>
    </location>
</feature>
<feature type="domain" description="EamA" evidence="8">
    <location>
        <begin position="16"/>
        <end position="158"/>
    </location>
</feature>
<evidence type="ECO:0000313" key="9">
    <source>
        <dbReference type="EMBL" id="QHT58560.1"/>
    </source>
</evidence>
<dbReference type="AlphaFoldDB" id="A0A6C0FWJ5"/>
<protein>
    <submittedName>
        <fullName evidence="9">DMT family transporter</fullName>
    </submittedName>
</protein>
<dbReference type="SUPFAM" id="SSF103481">
    <property type="entry name" value="Multidrug resistance efflux transporter EmrE"/>
    <property type="match status" value="2"/>
</dbReference>
<reference evidence="9 10" key="1">
    <citation type="submission" date="2020-01" db="EMBL/GenBank/DDBJ databases">
        <title>Paenibacillus sp. nov., isolated from tomato rhizosphere.</title>
        <authorList>
            <person name="Weon H.-Y."/>
            <person name="Lee S.A."/>
        </authorList>
    </citation>
    <scope>NUCLEOTIDE SEQUENCE [LARGE SCALE GENOMIC DNA]</scope>
    <source>
        <strain evidence="9 10">12200R-189</strain>
    </source>
</reference>
<dbReference type="InterPro" id="IPR051258">
    <property type="entry name" value="Diverse_Substrate_Transporter"/>
</dbReference>
<gene>
    <name evidence="9" type="ORF">GXP70_00250</name>
</gene>
<evidence type="ECO:0000256" key="5">
    <source>
        <dbReference type="ARBA" id="ARBA00022989"/>
    </source>
</evidence>
<keyword evidence="5 7" id="KW-1133">Transmembrane helix</keyword>
<dbReference type="EMBL" id="CP048209">
    <property type="protein sequence ID" value="QHT58560.1"/>
    <property type="molecule type" value="Genomic_DNA"/>
</dbReference>
<feature type="transmembrane region" description="Helical" evidence="7">
    <location>
        <begin position="171"/>
        <end position="191"/>
    </location>
</feature>
<sequence>MQANTGKLRASQNPYVLMPLLLLMWGSLAAVGKLLLRQIDSYHVMFYMYGFAVAAFAVIMLFKRSRRGRADFDSTAARPYVWTIRSAALLLACGLFSFLYDFLYMQSLSRIPAVEASMLNYLFPIFIVLFAVPIHKEKLNRFKLLSVAMGFLGTVLLMTKGDPGSLHLTNPAGDALAILAAVCWGLFTNLAKLNKQDMLMSTFMMTVIAFLLSACSLFAYSNLTLPAPPALGGVLWLGMSNIVIGFFLYFQALRYSPASLVASFTFFTPFVTLALIVLLLGEKPTTTDYAAALLILASVPVQQIGSRIAARGKGQLAG</sequence>
<evidence type="ECO:0000256" key="2">
    <source>
        <dbReference type="ARBA" id="ARBA00007362"/>
    </source>
</evidence>
<feature type="transmembrane region" description="Helical" evidence="7">
    <location>
        <begin position="82"/>
        <end position="104"/>
    </location>
</feature>
<name>A0A6C0FWJ5_9BACL</name>
<dbReference type="RefSeq" id="WP_162354635.1">
    <property type="nucleotide sequence ID" value="NZ_CP048209.1"/>
</dbReference>
<feature type="transmembrane region" description="Helical" evidence="7">
    <location>
        <begin position="15"/>
        <end position="36"/>
    </location>
</feature>
<dbReference type="InterPro" id="IPR037185">
    <property type="entry name" value="EmrE-like"/>
</dbReference>
<dbReference type="PANTHER" id="PTHR42920:SF5">
    <property type="entry name" value="EAMA DOMAIN-CONTAINING PROTEIN"/>
    <property type="match status" value="1"/>
</dbReference>
<dbReference type="Proteomes" id="UP000476064">
    <property type="component" value="Chromosome"/>
</dbReference>
<dbReference type="KEGG" id="plyc:GXP70_00250"/>
<dbReference type="PANTHER" id="PTHR42920">
    <property type="entry name" value="OS03G0707200 PROTEIN-RELATED"/>
    <property type="match status" value="1"/>
</dbReference>
<keyword evidence="4 7" id="KW-0812">Transmembrane</keyword>
<feature type="transmembrane region" description="Helical" evidence="7">
    <location>
        <begin position="42"/>
        <end position="62"/>
    </location>
</feature>
<evidence type="ECO:0000256" key="1">
    <source>
        <dbReference type="ARBA" id="ARBA00004651"/>
    </source>
</evidence>
<dbReference type="InterPro" id="IPR000620">
    <property type="entry name" value="EamA_dom"/>
</dbReference>
<keyword evidence="3" id="KW-1003">Cell membrane</keyword>
<feature type="transmembrane region" description="Helical" evidence="7">
    <location>
        <begin position="142"/>
        <end position="159"/>
    </location>
</feature>
<proteinExistence type="inferred from homology"/>
<evidence type="ECO:0000256" key="6">
    <source>
        <dbReference type="ARBA" id="ARBA00023136"/>
    </source>
</evidence>
<feature type="domain" description="EamA" evidence="8">
    <location>
        <begin position="173"/>
        <end position="299"/>
    </location>
</feature>
<evidence type="ECO:0000259" key="8">
    <source>
        <dbReference type="Pfam" id="PF00892"/>
    </source>
</evidence>
<evidence type="ECO:0000256" key="3">
    <source>
        <dbReference type="ARBA" id="ARBA00022475"/>
    </source>
</evidence>
<comment type="subcellular location">
    <subcellularLocation>
        <location evidence="1">Cell membrane</location>
        <topology evidence="1">Multi-pass membrane protein</topology>
    </subcellularLocation>
</comment>
<evidence type="ECO:0000256" key="7">
    <source>
        <dbReference type="SAM" id="Phobius"/>
    </source>
</evidence>
<keyword evidence="6 7" id="KW-0472">Membrane</keyword>
<feature type="transmembrane region" description="Helical" evidence="7">
    <location>
        <begin position="260"/>
        <end position="281"/>
    </location>
</feature>
<dbReference type="Pfam" id="PF00892">
    <property type="entry name" value="EamA"/>
    <property type="match status" value="2"/>
</dbReference>
<dbReference type="GO" id="GO:0005886">
    <property type="term" value="C:plasma membrane"/>
    <property type="evidence" value="ECO:0007669"/>
    <property type="project" value="UniProtKB-SubCell"/>
</dbReference>
<evidence type="ECO:0000313" key="10">
    <source>
        <dbReference type="Proteomes" id="UP000476064"/>
    </source>
</evidence>
<comment type="similarity">
    <text evidence="2">Belongs to the EamA transporter family.</text>
</comment>
<accession>A0A6C0FWJ5</accession>
<feature type="transmembrane region" description="Helical" evidence="7">
    <location>
        <begin position="203"/>
        <end position="221"/>
    </location>
</feature>